<dbReference type="KEGG" id="trg:TRUGW13939_00342"/>
<dbReference type="PIRSF" id="PIRSF006060">
    <property type="entry name" value="AA_transporter"/>
    <property type="match status" value="1"/>
</dbReference>
<keyword evidence="3 8" id="KW-0812">Transmembrane</keyword>
<keyword evidence="2" id="KW-0813">Transport</keyword>
<dbReference type="AlphaFoldDB" id="A0A7H8QHB7"/>
<comment type="subcellular location">
    <subcellularLocation>
        <location evidence="1">Membrane</location>
        <topology evidence="1">Multi-pass membrane protein</topology>
    </subcellularLocation>
</comment>
<feature type="transmembrane region" description="Helical" evidence="8">
    <location>
        <begin position="88"/>
        <end position="114"/>
    </location>
</feature>
<feature type="transmembrane region" description="Helical" evidence="8">
    <location>
        <begin position="58"/>
        <end position="76"/>
    </location>
</feature>
<evidence type="ECO:0000256" key="7">
    <source>
        <dbReference type="SAM" id="MobiDB-lite"/>
    </source>
</evidence>
<keyword evidence="4" id="KW-0029">Amino-acid transport</keyword>
<keyword evidence="6 8" id="KW-0472">Membrane</keyword>
<dbReference type="Gene3D" id="1.20.1740.10">
    <property type="entry name" value="Amino acid/polyamine transporter I"/>
    <property type="match status" value="1"/>
</dbReference>
<dbReference type="PANTHER" id="PTHR43341">
    <property type="entry name" value="AMINO ACID PERMEASE"/>
    <property type="match status" value="1"/>
</dbReference>
<sequence length="555" mass="61342">MNALSSHDSHHPTEMVSQDRKDEEKAMSTEVPGGSDAIANGYYEERQAFKQGLRERHIQMIALAGTIGTGLFLSSGRAVAHSGPLGAFLGYTIIGLSVSSIMFVVGELGALVPLNGGIVRYSEYFFDPALSFANGWNLVYSYLVSIPAEITAAAVLIEFWVTINNAVWITIFGILMVATAIFLVRVYGELEFAFSMLKIMLVIGINIMALVITCGGGPDHRTIGFQYWRNPGPFVQYLGISGSLGRFLGLWSTMNNAIYSYSGIEVITTAAAETRNPRRAIPQAARRIFIRVLLFYILTIFMIGLVVPSNDPDLVHSTGTASQSPFVIAATRAGIKVVPSIINAVILTSAWSSGNSNMLSGSRILYGMAVHGHAPAVFRRLNRFGVPYAAVALFGLFICLGYMTVSSTASTVFTWLQDLVSISTLINWMSICIVYLRFYYGCKKQSIDRHRDLPFAAPWQPYTTWATLILFTVLLITGGYSTFIHGEWSDETFVSSYINIPIILLLYFGYKLWNKSKIIPLDELPIKAFIEIYQRNPEPAPKPKRGLHKLNILWA</sequence>
<evidence type="ECO:0000256" key="5">
    <source>
        <dbReference type="ARBA" id="ARBA00022989"/>
    </source>
</evidence>
<evidence type="ECO:0000256" key="8">
    <source>
        <dbReference type="SAM" id="Phobius"/>
    </source>
</evidence>
<dbReference type="InterPro" id="IPR050524">
    <property type="entry name" value="APC_YAT"/>
</dbReference>
<feature type="transmembrane region" description="Helical" evidence="8">
    <location>
        <begin position="199"/>
        <end position="218"/>
    </location>
</feature>
<dbReference type="Proteomes" id="UP000509510">
    <property type="component" value="Chromosome I"/>
</dbReference>
<evidence type="ECO:0000256" key="3">
    <source>
        <dbReference type="ARBA" id="ARBA00022692"/>
    </source>
</evidence>
<feature type="transmembrane region" description="Helical" evidence="8">
    <location>
        <begin position="166"/>
        <end position="187"/>
    </location>
</feature>
<feature type="transmembrane region" description="Helical" evidence="8">
    <location>
        <begin position="327"/>
        <end position="351"/>
    </location>
</feature>
<dbReference type="GO" id="GO:0016020">
    <property type="term" value="C:membrane"/>
    <property type="evidence" value="ECO:0007669"/>
    <property type="project" value="UniProtKB-SubCell"/>
</dbReference>
<evidence type="ECO:0000256" key="2">
    <source>
        <dbReference type="ARBA" id="ARBA00022448"/>
    </source>
</evidence>
<dbReference type="PANTHER" id="PTHR43341:SF18">
    <property type="entry name" value="AMINO ACID PERMEASE_ SLC12A DOMAIN-CONTAINING PROTEIN"/>
    <property type="match status" value="1"/>
</dbReference>
<dbReference type="Pfam" id="PF00324">
    <property type="entry name" value="AA_permease"/>
    <property type="match status" value="1"/>
</dbReference>
<feature type="region of interest" description="Disordered" evidence="7">
    <location>
        <begin position="1"/>
        <end position="37"/>
    </location>
</feature>
<reference evidence="11" key="1">
    <citation type="submission" date="2020-06" db="EMBL/GenBank/DDBJ databases">
        <title>A chromosome-scale genome assembly of Talaromyces rugulosus W13939.</title>
        <authorList>
            <person name="Wang B."/>
            <person name="Guo L."/>
            <person name="Ye K."/>
            <person name="Wang L."/>
        </authorList>
    </citation>
    <scope>NUCLEOTIDE SEQUENCE [LARGE SCALE GENOMIC DNA]</scope>
    <source>
        <strain evidence="11">W13939</strain>
    </source>
</reference>
<dbReference type="GO" id="GO:0015171">
    <property type="term" value="F:amino acid transmembrane transporter activity"/>
    <property type="evidence" value="ECO:0007669"/>
    <property type="project" value="TreeGrafter"/>
</dbReference>
<dbReference type="OrthoDB" id="3900342at2759"/>
<evidence type="ECO:0000256" key="4">
    <source>
        <dbReference type="ARBA" id="ARBA00022970"/>
    </source>
</evidence>
<protein>
    <recommendedName>
        <fullName evidence="9">Amino acid permease/ SLC12A domain-containing protein</fullName>
    </recommendedName>
</protein>
<dbReference type="GeneID" id="55987857"/>
<dbReference type="FunFam" id="1.20.1740.10:FF:000006">
    <property type="entry name" value="General amino acid permease"/>
    <property type="match status" value="1"/>
</dbReference>
<feature type="compositionally biased region" description="Basic and acidic residues" evidence="7">
    <location>
        <begin position="7"/>
        <end position="27"/>
    </location>
</feature>
<feature type="transmembrane region" description="Helical" evidence="8">
    <location>
        <begin position="135"/>
        <end position="160"/>
    </location>
</feature>
<feature type="transmembrane region" description="Helical" evidence="8">
    <location>
        <begin position="288"/>
        <end position="307"/>
    </location>
</feature>
<organism evidence="10 11">
    <name type="scientific">Talaromyces rugulosus</name>
    <name type="common">Penicillium rugulosum</name>
    <dbReference type="NCBI Taxonomy" id="121627"/>
    <lineage>
        <taxon>Eukaryota</taxon>
        <taxon>Fungi</taxon>
        <taxon>Dikarya</taxon>
        <taxon>Ascomycota</taxon>
        <taxon>Pezizomycotina</taxon>
        <taxon>Eurotiomycetes</taxon>
        <taxon>Eurotiomycetidae</taxon>
        <taxon>Eurotiales</taxon>
        <taxon>Trichocomaceae</taxon>
        <taxon>Talaromyces</taxon>
        <taxon>Talaromyces sect. Islandici</taxon>
    </lineage>
</organism>
<dbReference type="EMBL" id="CP055898">
    <property type="protein sequence ID" value="QKX53266.1"/>
    <property type="molecule type" value="Genomic_DNA"/>
</dbReference>
<keyword evidence="5 8" id="KW-1133">Transmembrane helix</keyword>
<feature type="domain" description="Amino acid permease/ SLC12A" evidence="9">
    <location>
        <begin position="57"/>
        <end position="517"/>
    </location>
</feature>
<evidence type="ECO:0000313" key="10">
    <source>
        <dbReference type="EMBL" id="QKX53266.1"/>
    </source>
</evidence>
<name>A0A7H8QHB7_TALRU</name>
<evidence type="ECO:0000256" key="1">
    <source>
        <dbReference type="ARBA" id="ARBA00004141"/>
    </source>
</evidence>
<accession>A0A7H8QHB7</accession>
<gene>
    <name evidence="10" type="ORF">TRUGW13939_00342</name>
</gene>
<feature type="transmembrane region" description="Helical" evidence="8">
    <location>
        <begin position="386"/>
        <end position="405"/>
    </location>
</feature>
<feature type="transmembrane region" description="Helical" evidence="8">
    <location>
        <begin position="492"/>
        <end position="510"/>
    </location>
</feature>
<keyword evidence="11" id="KW-1185">Reference proteome</keyword>
<feature type="transmembrane region" description="Helical" evidence="8">
    <location>
        <begin position="462"/>
        <end position="480"/>
    </location>
</feature>
<evidence type="ECO:0000256" key="6">
    <source>
        <dbReference type="ARBA" id="ARBA00023136"/>
    </source>
</evidence>
<evidence type="ECO:0000313" key="11">
    <source>
        <dbReference type="Proteomes" id="UP000509510"/>
    </source>
</evidence>
<dbReference type="InterPro" id="IPR004841">
    <property type="entry name" value="AA-permease/SLC12A_dom"/>
</dbReference>
<feature type="transmembrane region" description="Helical" evidence="8">
    <location>
        <begin position="425"/>
        <end position="442"/>
    </location>
</feature>
<dbReference type="RefSeq" id="XP_035339445.1">
    <property type="nucleotide sequence ID" value="XM_035483552.1"/>
</dbReference>
<proteinExistence type="predicted"/>
<evidence type="ECO:0000259" key="9">
    <source>
        <dbReference type="Pfam" id="PF00324"/>
    </source>
</evidence>